<accession>A0A926Q4E4</accession>
<reference evidence="1 2" key="1">
    <citation type="submission" date="2020-09" db="EMBL/GenBank/DDBJ databases">
        <title>Sinomicrobium weinanense sp. nov., a halophilic bacteria isolated from saline-alkali soil.</title>
        <authorList>
            <person name="Wu P."/>
            <person name="Ren H."/>
            <person name="Mei Y."/>
            <person name="Liang Y."/>
            <person name="Chen Z."/>
        </authorList>
    </citation>
    <scope>NUCLEOTIDE SEQUENCE [LARGE SCALE GENOMIC DNA]</scope>
    <source>
        <strain evidence="1 2">FJxs</strain>
    </source>
</reference>
<keyword evidence="2" id="KW-1185">Reference proteome</keyword>
<evidence type="ECO:0000313" key="1">
    <source>
        <dbReference type="EMBL" id="MBC9796795.1"/>
    </source>
</evidence>
<comment type="caution">
    <text evidence="1">The sequence shown here is derived from an EMBL/GenBank/DDBJ whole genome shotgun (WGS) entry which is preliminary data.</text>
</comment>
<dbReference type="EMBL" id="JACVDC010000036">
    <property type="protein sequence ID" value="MBC9796795.1"/>
    <property type="molecule type" value="Genomic_DNA"/>
</dbReference>
<dbReference type="AlphaFoldDB" id="A0A926Q4E4"/>
<organism evidence="1 2">
    <name type="scientific">Sinomicrobium weinanense</name>
    <dbReference type="NCBI Taxonomy" id="2842200"/>
    <lineage>
        <taxon>Bacteria</taxon>
        <taxon>Pseudomonadati</taxon>
        <taxon>Bacteroidota</taxon>
        <taxon>Flavobacteriia</taxon>
        <taxon>Flavobacteriales</taxon>
        <taxon>Flavobacteriaceae</taxon>
        <taxon>Sinomicrobium</taxon>
    </lineage>
</organism>
<dbReference type="Proteomes" id="UP000653730">
    <property type="component" value="Unassembled WGS sequence"/>
</dbReference>
<proteinExistence type="predicted"/>
<name>A0A926Q4E4_9FLAO</name>
<sequence>MDISKSEVEQCKKIDFDISVTTSESTNTEGRAGILIKVLDFGINGSENIGASSINKIKFSVPVAIPQMANKKFG</sequence>
<dbReference type="RefSeq" id="WP_187965938.1">
    <property type="nucleotide sequence ID" value="NZ_JACVDC010000036.1"/>
</dbReference>
<evidence type="ECO:0000313" key="2">
    <source>
        <dbReference type="Proteomes" id="UP000653730"/>
    </source>
</evidence>
<gene>
    <name evidence="1" type="ORF">IBL28_12500</name>
</gene>
<protein>
    <submittedName>
        <fullName evidence="1">Uncharacterized protein</fullName>
    </submittedName>
</protein>